<accession>A0ABT4AH61</accession>
<evidence type="ECO:0000256" key="1">
    <source>
        <dbReference type="SAM" id="SignalP"/>
    </source>
</evidence>
<keyword evidence="3" id="KW-1185">Reference proteome</keyword>
<feature type="signal peptide" evidence="1">
    <location>
        <begin position="1"/>
        <end position="22"/>
    </location>
</feature>
<gene>
    <name evidence="2" type="ORF">OV287_41855</name>
</gene>
<organism evidence="2 3">
    <name type="scientific">Archangium lansingense</name>
    <dbReference type="NCBI Taxonomy" id="2995310"/>
    <lineage>
        <taxon>Bacteria</taxon>
        <taxon>Pseudomonadati</taxon>
        <taxon>Myxococcota</taxon>
        <taxon>Myxococcia</taxon>
        <taxon>Myxococcales</taxon>
        <taxon>Cystobacterineae</taxon>
        <taxon>Archangiaceae</taxon>
        <taxon>Archangium</taxon>
    </lineage>
</organism>
<evidence type="ECO:0000313" key="2">
    <source>
        <dbReference type="EMBL" id="MCY1081014.1"/>
    </source>
</evidence>
<keyword evidence="1" id="KW-0732">Signal</keyword>
<sequence length="355" mass="38241">MTPRLRLLAAAAVFSLGSTAWAGPPPAADPCAGRSQASCHAPGVVDKPAIKVARGGISAAEGQQLTDRAKKMLEVVMQAPLLKPEGMSLHPTITVEGPPAHAVKHHPALVRTTLLAKPIKLEDKSSSQDKKTGAWMGTGEGPILRLNANDLGVFLNNDTLDLSKPAQFFSAPRQVGEVQGFPVYAVGGNEVLMISKGNTLPWRPFPVESYFQMLISQEQETQDLFKKQLSSTKGPDRAELEKTLAERQATIDSLKQQLAQLSPAQRQAGACQSAKRKRGDPTGLDLTCPPNATPLMVANQDIFARPSPKGTLQFMTISTTWGVLPKDDRMPNTLGRVMRASLQEMDLKALQAMLD</sequence>
<reference evidence="2 3" key="1">
    <citation type="submission" date="2022-11" db="EMBL/GenBank/DDBJ databases">
        <title>Minimal conservation of predation-associated metabolite biosynthetic gene clusters underscores biosynthetic potential of Myxococcota including descriptions for ten novel species: Archangium lansinium sp. nov., Myxococcus landrumus sp. nov., Nannocystis bai.</title>
        <authorList>
            <person name="Ahearne A."/>
            <person name="Stevens C."/>
            <person name="Phillips K."/>
        </authorList>
    </citation>
    <scope>NUCLEOTIDE SEQUENCE [LARGE SCALE GENOMIC DNA]</scope>
    <source>
        <strain evidence="2 3">MIWBW</strain>
    </source>
</reference>
<proteinExistence type="predicted"/>
<name>A0ABT4AH61_9BACT</name>
<feature type="chain" id="PRO_5047294499" evidence="1">
    <location>
        <begin position="23"/>
        <end position="355"/>
    </location>
</feature>
<comment type="caution">
    <text evidence="2">The sequence shown here is derived from an EMBL/GenBank/DDBJ whole genome shotgun (WGS) entry which is preliminary data.</text>
</comment>
<dbReference type="Proteomes" id="UP001207654">
    <property type="component" value="Unassembled WGS sequence"/>
</dbReference>
<protein>
    <submittedName>
        <fullName evidence="2">Uncharacterized protein</fullName>
    </submittedName>
</protein>
<dbReference type="EMBL" id="JAPNKA010000001">
    <property type="protein sequence ID" value="MCY1081014.1"/>
    <property type="molecule type" value="Genomic_DNA"/>
</dbReference>
<evidence type="ECO:0000313" key="3">
    <source>
        <dbReference type="Proteomes" id="UP001207654"/>
    </source>
</evidence>
<dbReference type="RefSeq" id="WP_267539632.1">
    <property type="nucleotide sequence ID" value="NZ_JAPNKA010000001.1"/>
</dbReference>